<protein>
    <submittedName>
        <fullName evidence="1">Uncharacterized protein</fullName>
    </submittedName>
</protein>
<sequence length="105" mass="12421">MYSKSTTPLVINGDWSMGFWLLLDDGVVDCVRKYGSRVQHAQNQLNYFIQKNFKKSCFDYETTTEEFIVRGDHRNLLFTLILTFFKSVEFIFFVRDEDICSLLLL</sequence>
<dbReference type="Proteomes" id="UP000237105">
    <property type="component" value="Unassembled WGS sequence"/>
</dbReference>
<proteinExistence type="predicted"/>
<reference evidence="2" key="1">
    <citation type="submission" date="2016-06" db="EMBL/GenBank/DDBJ databases">
        <title>Parallel loss of symbiosis genes in relatives of nitrogen-fixing non-legume Parasponia.</title>
        <authorList>
            <person name="Van Velzen R."/>
            <person name="Holmer R."/>
            <person name="Bu F."/>
            <person name="Rutten L."/>
            <person name="Van Zeijl A."/>
            <person name="Liu W."/>
            <person name="Santuari L."/>
            <person name="Cao Q."/>
            <person name="Sharma T."/>
            <person name="Shen D."/>
            <person name="Roswanjaya Y."/>
            <person name="Wardhani T."/>
            <person name="Kalhor M.S."/>
            <person name="Jansen J."/>
            <person name="Van den Hoogen J."/>
            <person name="Gungor B."/>
            <person name="Hartog M."/>
            <person name="Hontelez J."/>
            <person name="Verver J."/>
            <person name="Yang W.-C."/>
            <person name="Schijlen E."/>
            <person name="Repin R."/>
            <person name="Schilthuizen M."/>
            <person name="Schranz E."/>
            <person name="Heidstra R."/>
            <person name="Miyata K."/>
            <person name="Fedorova E."/>
            <person name="Kohlen W."/>
            <person name="Bisseling T."/>
            <person name="Smit S."/>
            <person name="Geurts R."/>
        </authorList>
    </citation>
    <scope>NUCLEOTIDE SEQUENCE [LARGE SCALE GENOMIC DNA]</scope>
    <source>
        <strain evidence="2">cv. WU1-14</strain>
    </source>
</reference>
<comment type="caution">
    <text evidence="1">The sequence shown here is derived from an EMBL/GenBank/DDBJ whole genome shotgun (WGS) entry which is preliminary data.</text>
</comment>
<accession>A0A2P5CSV4</accession>
<evidence type="ECO:0000313" key="2">
    <source>
        <dbReference type="Proteomes" id="UP000237105"/>
    </source>
</evidence>
<name>A0A2P5CSV4_PARAD</name>
<feature type="non-terminal residue" evidence="1">
    <location>
        <position position="105"/>
    </location>
</feature>
<dbReference type="EMBL" id="JXTB01000098">
    <property type="protein sequence ID" value="PON64117.1"/>
    <property type="molecule type" value="Genomic_DNA"/>
</dbReference>
<organism evidence="1 2">
    <name type="scientific">Parasponia andersonii</name>
    <name type="common">Sponia andersonii</name>
    <dbReference type="NCBI Taxonomy" id="3476"/>
    <lineage>
        <taxon>Eukaryota</taxon>
        <taxon>Viridiplantae</taxon>
        <taxon>Streptophyta</taxon>
        <taxon>Embryophyta</taxon>
        <taxon>Tracheophyta</taxon>
        <taxon>Spermatophyta</taxon>
        <taxon>Magnoliopsida</taxon>
        <taxon>eudicotyledons</taxon>
        <taxon>Gunneridae</taxon>
        <taxon>Pentapetalae</taxon>
        <taxon>rosids</taxon>
        <taxon>fabids</taxon>
        <taxon>Rosales</taxon>
        <taxon>Cannabaceae</taxon>
        <taxon>Parasponia</taxon>
    </lineage>
</organism>
<dbReference type="AlphaFoldDB" id="A0A2P5CSV4"/>
<evidence type="ECO:0000313" key="1">
    <source>
        <dbReference type="EMBL" id="PON64117.1"/>
    </source>
</evidence>
<keyword evidence="2" id="KW-1185">Reference proteome</keyword>
<gene>
    <name evidence="1" type="ORF">PanWU01x14_126390</name>
</gene>